<proteinExistence type="predicted"/>
<feature type="region of interest" description="Disordered" evidence="1">
    <location>
        <begin position="1"/>
        <end position="37"/>
    </location>
</feature>
<reference evidence="2" key="2">
    <citation type="submission" date="2020-01" db="EMBL/GenBank/DDBJ databases">
        <authorList>
            <person name="Algora L."/>
            <person name="Schniete J.K."/>
            <person name="MacFadyen A."/>
            <person name="Hoskisson P.A."/>
            <person name="Hunter I.S."/>
            <person name="Herron P.R."/>
        </authorList>
    </citation>
    <scope>NUCLEOTIDE SEQUENCE</scope>
    <source>
        <strain evidence="2">ATCC 10970</strain>
    </source>
</reference>
<dbReference type="EMBL" id="CP048261">
    <property type="protein sequence ID" value="QST85454.1"/>
    <property type="molecule type" value="Genomic_DNA"/>
</dbReference>
<dbReference type="RefSeq" id="WP_129820800.1">
    <property type="nucleotide sequence ID" value="NZ_CP048261.1"/>
</dbReference>
<dbReference type="AlphaFoldDB" id="A0A8A1V410"/>
<reference evidence="2" key="1">
    <citation type="submission" date="2012-12" db="EMBL/GenBank/DDBJ databases">
        <authorList>
            <person name="Pethick F.E."/>
            <person name="MacFadyen A.C."/>
            <person name="Tang Z."/>
            <person name="Sangal V."/>
            <person name="Tze-Tze L."/>
            <person name="Chu J."/>
            <person name="Guo M."/>
            <person name="Kirby R."/>
            <person name="Hoskisson P.A."/>
            <person name="Herron P.R."/>
            <person name="Hunter I.S."/>
        </authorList>
    </citation>
    <scope>NUCLEOTIDE SEQUENCE</scope>
    <source>
        <strain evidence="2">ATCC 10970</strain>
    </source>
</reference>
<evidence type="ECO:0000313" key="2">
    <source>
        <dbReference type="EMBL" id="QST85454.1"/>
    </source>
</evidence>
<evidence type="ECO:0000313" key="3">
    <source>
        <dbReference type="Proteomes" id="UP000011074"/>
    </source>
</evidence>
<dbReference type="GeneID" id="66860275"/>
<evidence type="ECO:0000256" key="1">
    <source>
        <dbReference type="SAM" id="MobiDB-lite"/>
    </source>
</evidence>
<sequence length="92" mass="10210">MTVGTLTASDGIPSSTPMSKKQKKQGSNTMPSSPPTDEAVRLLEADLRAERQPLTDLDTEHAWHAFIRFGRRRFDTPNTADVDGQRLARSSR</sequence>
<gene>
    <name evidence="2" type="ORF">SRIM_039850</name>
</gene>
<protein>
    <submittedName>
        <fullName evidence="2">Uncharacterized protein</fullName>
    </submittedName>
</protein>
<dbReference type="Proteomes" id="UP000011074">
    <property type="component" value="Chromosome"/>
</dbReference>
<accession>A0A8A1V410</accession>
<reference evidence="2" key="3">
    <citation type="journal article" date="2021" name="bioRxiv">
        <title>Bilateral symmetry of linear streptomycete chromosomes.</title>
        <authorList>
            <person name="Algora-Gallardo L."/>
            <person name="Schniete J.K."/>
            <person name="Mark D.R."/>
            <person name="Hunter I.S."/>
            <person name="Herron P.R."/>
        </authorList>
    </citation>
    <scope>NUCLEOTIDE SEQUENCE</scope>
    <source>
        <strain evidence="2">ATCC 10970</strain>
    </source>
</reference>
<name>A0A8A1V410_STRR1</name>
<feature type="compositionally biased region" description="Polar residues" evidence="1">
    <location>
        <begin position="1"/>
        <end position="31"/>
    </location>
</feature>
<organism evidence="2 3">
    <name type="scientific">Streptomyces rimosus subsp. rimosus (strain ATCC 10970 / DSM 40260 / JCM 4667 / NRRL 2234)</name>
    <dbReference type="NCBI Taxonomy" id="1265868"/>
    <lineage>
        <taxon>Bacteria</taxon>
        <taxon>Bacillati</taxon>
        <taxon>Actinomycetota</taxon>
        <taxon>Actinomycetes</taxon>
        <taxon>Kitasatosporales</taxon>
        <taxon>Streptomycetaceae</taxon>
        <taxon>Streptomyces</taxon>
    </lineage>
</organism>